<evidence type="ECO:0000313" key="3">
    <source>
        <dbReference type="EMBL" id="MBD8771248.1"/>
    </source>
</evidence>
<evidence type="ECO:0000313" key="4">
    <source>
        <dbReference type="Proteomes" id="UP000620025"/>
    </source>
</evidence>
<gene>
    <name evidence="3" type="ORF">IFT38_17030</name>
</gene>
<accession>A0ABR9C1M3</accession>
<organism evidence="3 4">
    <name type="scientific">Pseudomonas coleopterorum</name>
    <dbReference type="NCBI Taxonomy" id="1605838"/>
    <lineage>
        <taxon>Bacteria</taxon>
        <taxon>Pseudomonadati</taxon>
        <taxon>Pseudomonadota</taxon>
        <taxon>Gammaproteobacteria</taxon>
        <taxon>Pseudomonadales</taxon>
        <taxon>Pseudomonadaceae</taxon>
        <taxon>Pseudomonas</taxon>
    </lineage>
</organism>
<name>A0ABR9C1M3_9PSED</name>
<sequence length="118" mass="12413">MFGEELLLGDAAPPAPTVSARKSPSNSAVAAAGGKPITPVDSIHQILFTGFAASQRAELERQAEALGMRVMRTAGKSLTFLCYGYNAGPSKVMKAQQAGAFIIDDEQFLRLIGTGEMP</sequence>
<dbReference type="InterPro" id="IPR036420">
    <property type="entry name" value="BRCT_dom_sf"/>
</dbReference>
<evidence type="ECO:0000259" key="2">
    <source>
        <dbReference type="Pfam" id="PF00533"/>
    </source>
</evidence>
<feature type="region of interest" description="Disordered" evidence="1">
    <location>
        <begin position="1"/>
        <end position="31"/>
    </location>
</feature>
<comment type="caution">
    <text evidence="3">The sequence shown here is derived from an EMBL/GenBank/DDBJ whole genome shotgun (WGS) entry which is preliminary data.</text>
</comment>
<dbReference type="SUPFAM" id="SSF52113">
    <property type="entry name" value="BRCT domain"/>
    <property type="match status" value="1"/>
</dbReference>
<dbReference type="InterPro" id="IPR001357">
    <property type="entry name" value="BRCT_dom"/>
</dbReference>
<reference evidence="3 4" key="1">
    <citation type="journal article" date="2020" name="FEMS Microbiol. Ecol.">
        <title>Temporal dynamics of bacterial communities during seed development and maturation.</title>
        <authorList>
            <person name="Chesneau G."/>
            <person name="Torres-Cortes G."/>
            <person name="Briand M."/>
            <person name="Darrasse A."/>
            <person name="Preveaux A."/>
            <person name="Marais C."/>
            <person name="Jacques M.A."/>
            <person name="Shade A."/>
            <person name="Barret M."/>
        </authorList>
    </citation>
    <scope>NUCLEOTIDE SEQUENCE [LARGE SCALE GENOMIC DNA]</scope>
    <source>
        <strain evidence="3 4">CFBP13599</strain>
    </source>
</reference>
<feature type="domain" description="BRCT" evidence="2">
    <location>
        <begin position="45"/>
        <end position="112"/>
    </location>
</feature>
<evidence type="ECO:0000256" key="1">
    <source>
        <dbReference type="SAM" id="MobiDB-lite"/>
    </source>
</evidence>
<dbReference type="Pfam" id="PF00533">
    <property type="entry name" value="BRCT"/>
    <property type="match status" value="1"/>
</dbReference>
<dbReference type="Proteomes" id="UP000620025">
    <property type="component" value="Unassembled WGS sequence"/>
</dbReference>
<protein>
    <recommendedName>
        <fullName evidence="2">BRCT domain-containing protein</fullName>
    </recommendedName>
</protein>
<dbReference type="EMBL" id="JACYWZ010000007">
    <property type="protein sequence ID" value="MBD8771248.1"/>
    <property type="molecule type" value="Genomic_DNA"/>
</dbReference>
<proteinExistence type="predicted"/>
<keyword evidence="4" id="KW-1185">Reference proteome</keyword>
<dbReference type="Gene3D" id="3.40.50.10190">
    <property type="entry name" value="BRCT domain"/>
    <property type="match status" value="1"/>
</dbReference>